<proteinExistence type="predicted"/>
<feature type="transmembrane region" description="Helical" evidence="1">
    <location>
        <begin position="76"/>
        <end position="96"/>
    </location>
</feature>
<gene>
    <name evidence="2" type="ORF">CRE_19041</name>
</gene>
<feature type="transmembrane region" description="Helical" evidence="1">
    <location>
        <begin position="321"/>
        <end position="340"/>
    </location>
</feature>
<dbReference type="EMBL" id="DS268410">
    <property type="protein sequence ID" value="EFO99907.1"/>
    <property type="molecule type" value="Genomic_DNA"/>
</dbReference>
<keyword evidence="3" id="KW-1185">Reference proteome</keyword>
<dbReference type="HOGENOM" id="CLU_524025_0_0_1"/>
<feature type="transmembrane region" description="Helical" evidence="1">
    <location>
        <begin position="247"/>
        <end position="268"/>
    </location>
</feature>
<feature type="transmembrane region" description="Helical" evidence="1">
    <location>
        <begin position="472"/>
        <end position="498"/>
    </location>
</feature>
<feature type="transmembrane region" description="Helical" evidence="1">
    <location>
        <begin position="292"/>
        <end position="315"/>
    </location>
</feature>
<evidence type="ECO:0000313" key="3">
    <source>
        <dbReference type="Proteomes" id="UP000008281"/>
    </source>
</evidence>
<evidence type="ECO:0000313" key="2">
    <source>
        <dbReference type="EMBL" id="EFO99907.1"/>
    </source>
</evidence>
<keyword evidence="1" id="KW-1133">Transmembrane helix</keyword>
<feature type="transmembrane region" description="Helical" evidence="1">
    <location>
        <begin position="347"/>
        <end position="365"/>
    </location>
</feature>
<feature type="transmembrane region" description="Helical" evidence="1">
    <location>
        <begin position="108"/>
        <end position="128"/>
    </location>
</feature>
<reference evidence="2" key="1">
    <citation type="submission" date="2007-07" db="EMBL/GenBank/DDBJ databases">
        <title>PCAP assembly of the Caenorhabditis remanei genome.</title>
        <authorList>
            <consortium name="The Caenorhabditis remanei Sequencing Consortium"/>
            <person name="Wilson R.K."/>
        </authorList>
    </citation>
    <scope>NUCLEOTIDE SEQUENCE [LARGE SCALE GENOMIC DNA]</scope>
    <source>
        <strain evidence="2">PB4641</strain>
    </source>
</reference>
<name>E3LLB5_CAERE</name>
<keyword evidence="1" id="KW-0472">Membrane</keyword>
<evidence type="ECO:0000256" key="1">
    <source>
        <dbReference type="SAM" id="Phobius"/>
    </source>
</evidence>
<dbReference type="eggNOG" id="ENOG502T3H4">
    <property type="taxonomic scope" value="Eukaryota"/>
</dbReference>
<accession>E3LLB5</accession>
<dbReference type="AlphaFoldDB" id="E3LLB5"/>
<protein>
    <submittedName>
        <fullName evidence="2">Uncharacterized protein</fullName>
    </submittedName>
</protein>
<feature type="transmembrane region" description="Helical" evidence="1">
    <location>
        <begin position="160"/>
        <end position="179"/>
    </location>
</feature>
<feature type="transmembrane region" description="Helical" evidence="1">
    <location>
        <begin position="414"/>
        <end position="435"/>
    </location>
</feature>
<keyword evidence="1" id="KW-0812">Transmembrane</keyword>
<dbReference type="InParanoid" id="E3LLB5"/>
<feature type="transmembrane region" description="Helical" evidence="1">
    <location>
        <begin position="371"/>
        <end position="393"/>
    </location>
</feature>
<feature type="transmembrane region" description="Helical" evidence="1">
    <location>
        <begin position="35"/>
        <end position="56"/>
    </location>
</feature>
<dbReference type="OrthoDB" id="5877717at2759"/>
<organism evidence="3">
    <name type="scientific">Caenorhabditis remanei</name>
    <name type="common">Caenorhabditis vulgaris</name>
    <dbReference type="NCBI Taxonomy" id="31234"/>
    <lineage>
        <taxon>Eukaryota</taxon>
        <taxon>Metazoa</taxon>
        <taxon>Ecdysozoa</taxon>
        <taxon>Nematoda</taxon>
        <taxon>Chromadorea</taxon>
        <taxon>Rhabditida</taxon>
        <taxon>Rhabditina</taxon>
        <taxon>Rhabditomorpha</taxon>
        <taxon>Rhabditoidea</taxon>
        <taxon>Rhabditidae</taxon>
        <taxon>Peloderinae</taxon>
        <taxon>Caenorhabditis</taxon>
    </lineage>
</organism>
<feature type="transmembrane region" description="Helical" evidence="1">
    <location>
        <begin position="200"/>
        <end position="227"/>
    </location>
</feature>
<sequence>MLDVLSSLSFLFLILYRHFKKLQCDDLHAPIFNQLFGVSAVCVLINLLALTVRILWEAGVFDDNTALFVVCVPAMFQFYSHSGVFCCIVSFSFLSAVQRIIILYFPDLKFLVTGIYLKFVIALMWFPVVHYNYILFDECEDETFANLAINCTNSNDEVLLLTYQFSFITMNLLTVIFYIHINQVLSKLATVSPSHKPIVLYHFVPVLVLQMIFIALNVLAKIVFTYFHSNTGEIEEVLVLFTNLTRMIFLPLVPIVVSFSYISSRILYHRRKTSESEKKEFEYHHAPIFSQLYYISAFCLFTTNCCFALTIIGNWSGNGTIYKLLVIFLVYIETLFTIFYNVVLGSIIMFSFLAAFQKIVILYIPSYKWSVTGIFIRLEILSVYIILAFYGWMDYKCISENSDILMCPDQKLRVMKIFFNCIIFIMSLVTGYFYYHVYKLARNLSRQNNASQVHSFLFLISEGISEVFETNMVYIVCMMSVTFATPAVPVIVSLSYIASKENIRQIFMIIVYPMWQELTA</sequence>
<dbReference type="Proteomes" id="UP000008281">
    <property type="component" value="Unassembled WGS sequence"/>
</dbReference>